<accession>A0AAW5B9Z0</accession>
<keyword evidence="5 7" id="KW-0238">DNA-binding</keyword>
<keyword evidence="6 7" id="KW-0804">Transcription</keyword>
<gene>
    <name evidence="7" type="primary">rex</name>
    <name evidence="9" type="ORF">K3T81_18760</name>
</gene>
<sequence length="218" mass="24566">MDQNKIPQATAKRLPLYYRFLNNLNHQGKKRVSSKELSEAVKVDSATIRRDFSYFGALGKKGYGYNVEYLLGFFRKTLDQDELTDVALIGVGNLGTAFLHYNFMKNNNIKIQMAFDADENKVGSTIGGVPIYHIKDMEEKLNGIKVAILTIPASEADGITDRLVEHGITGILNFTPARISVPSHIRVHHIDLAVELQALVYFLKHYPLVSEEIEEIEE</sequence>
<evidence type="ECO:0000256" key="4">
    <source>
        <dbReference type="ARBA" id="ARBA00023027"/>
    </source>
</evidence>
<dbReference type="HAMAP" id="MF_01131">
    <property type="entry name" value="Rex"/>
    <property type="match status" value="1"/>
</dbReference>
<feature type="binding site" evidence="7">
    <location>
        <begin position="90"/>
        <end position="95"/>
    </location>
    <ligand>
        <name>NAD(+)</name>
        <dbReference type="ChEBI" id="CHEBI:57540"/>
    </ligand>
</feature>
<comment type="function">
    <text evidence="7">Modulates transcription in response to changes in cellular NADH/NAD(+) redox state.</text>
</comment>
<keyword evidence="1 7" id="KW-0963">Cytoplasm</keyword>
<protein>
    <recommendedName>
        <fullName evidence="7">Redox-sensing transcriptional repressor Rex</fullName>
    </recommendedName>
</protein>
<dbReference type="GO" id="GO:0003677">
    <property type="term" value="F:DNA binding"/>
    <property type="evidence" value="ECO:0007669"/>
    <property type="project" value="UniProtKB-UniRule"/>
</dbReference>
<dbReference type="GO" id="GO:0045892">
    <property type="term" value="P:negative regulation of DNA-templated transcription"/>
    <property type="evidence" value="ECO:0007669"/>
    <property type="project" value="InterPro"/>
</dbReference>
<dbReference type="GO" id="GO:0005737">
    <property type="term" value="C:cytoplasm"/>
    <property type="evidence" value="ECO:0007669"/>
    <property type="project" value="UniProtKB-SubCell"/>
</dbReference>
<comment type="caution">
    <text evidence="9">The sequence shown here is derived from an EMBL/GenBank/DDBJ whole genome shotgun (WGS) entry which is preliminary data.</text>
</comment>
<dbReference type="AlphaFoldDB" id="A0AAW5B9Z0"/>
<dbReference type="GO" id="GO:0051775">
    <property type="term" value="P:response to redox state"/>
    <property type="evidence" value="ECO:0007669"/>
    <property type="project" value="InterPro"/>
</dbReference>
<dbReference type="InterPro" id="IPR003781">
    <property type="entry name" value="CoA-bd"/>
</dbReference>
<dbReference type="InterPro" id="IPR036388">
    <property type="entry name" value="WH-like_DNA-bd_sf"/>
</dbReference>
<evidence type="ECO:0000256" key="7">
    <source>
        <dbReference type="HAMAP-Rule" id="MF_01131"/>
    </source>
</evidence>
<dbReference type="Pfam" id="PF02629">
    <property type="entry name" value="CoA_binding"/>
    <property type="match status" value="1"/>
</dbReference>
<dbReference type="Gene3D" id="3.40.50.720">
    <property type="entry name" value="NAD(P)-binding Rossmann-like Domain"/>
    <property type="match status" value="1"/>
</dbReference>
<dbReference type="NCBIfam" id="NF003989">
    <property type="entry name" value="PRK05472.1-3"/>
    <property type="match status" value="1"/>
</dbReference>
<name>A0AAW5B9Z0_9BACI</name>
<dbReference type="InterPro" id="IPR036390">
    <property type="entry name" value="WH_DNA-bd_sf"/>
</dbReference>
<keyword evidence="3 7" id="KW-0805">Transcription regulation</keyword>
<dbReference type="SMART" id="SM00881">
    <property type="entry name" value="CoA_binding"/>
    <property type="match status" value="1"/>
</dbReference>
<feature type="domain" description="CoA-binding" evidence="8">
    <location>
        <begin position="79"/>
        <end position="178"/>
    </location>
</feature>
<evidence type="ECO:0000256" key="5">
    <source>
        <dbReference type="ARBA" id="ARBA00023125"/>
    </source>
</evidence>
<dbReference type="InterPro" id="IPR058203">
    <property type="entry name" value="Rex_bacilli-type"/>
</dbReference>
<dbReference type="SUPFAM" id="SSF46785">
    <property type="entry name" value="Winged helix' DNA-binding domain"/>
    <property type="match status" value="1"/>
</dbReference>
<reference evidence="9 10" key="1">
    <citation type="journal article" date="2022" name="Evol. Bioinform. Online">
        <title>Draft Genome Sequence of Oceanobacillus jordanicus Strain GSFE11, a Halotolerant Plant Growth-Promoting Bacterial Endophyte Isolated From the Jordan Valley.</title>
        <authorList>
            <person name="Alhindi T."/>
            <person name="Albdaiwi R."/>
        </authorList>
    </citation>
    <scope>NUCLEOTIDE SEQUENCE [LARGE SCALE GENOMIC DNA]</scope>
    <source>
        <strain evidence="9 10">GSFE11</strain>
    </source>
</reference>
<comment type="similarity">
    <text evidence="7">Belongs to the transcriptional regulatory Rex family.</text>
</comment>
<keyword evidence="10" id="KW-1185">Reference proteome</keyword>
<feature type="DNA-binding region" description="H-T-H motif" evidence="7">
    <location>
        <begin position="16"/>
        <end position="55"/>
    </location>
</feature>
<keyword evidence="4 7" id="KW-0520">NAD</keyword>
<keyword evidence="2 7" id="KW-0678">Repressor</keyword>
<dbReference type="NCBIfam" id="NF003991">
    <property type="entry name" value="PRK05472.1-5"/>
    <property type="match status" value="1"/>
</dbReference>
<organism evidence="9 10">
    <name type="scientific">Oceanobacillus jordanicus</name>
    <dbReference type="NCBI Taxonomy" id="2867266"/>
    <lineage>
        <taxon>Bacteria</taxon>
        <taxon>Bacillati</taxon>
        <taxon>Bacillota</taxon>
        <taxon>Bacilli</taxon>
        <taxon>Bacillales</taxon>
        <taxon>Bacillaceae</taxon>
        <taxon>Oceanobacillus</taxon>
    </lineage>
</organism>
<dbReference type="PANTHER" id="PTHR35786">
    <property type="entry name" value="REDOX-SENSING TRANSCRIPTIONAL REPRESSOR REX"/>
    <property type="match status" value="1"/>
</dbReference>
<dbReference type="GO" id="GO:0003700">
    <property type="term" value="F:DNA-binding transcription factor activity"/>
    <property type="evidence" value="ECO:0007669"/>
    <property type="project" value="UniProtKB-UniRule"/>
</dbReference>
<dbReference type="Pfam" id="PF06971">
    <property type="entry name" value="Put_DNA-bind_N"/>
    <property type="match status" value="1"/>
</dbReference>
<dbReference type="PANTHER" id="PTHR35786:SF1">
    <property type="entry name" value="REDOX-SENSING TRANSCRIPTIONAL REPRESSOR REX 1"/>
    <property type="match status" value="1"/>
</dbReference>
<comment type="subcellular location">
    <subcellularLocation>
        <location evidence="7">Cytoplasm</location>
    </subcellularLocation>
</comment>
<dbReference type="NCBIfam" id="NF003994">
    <property type="entry name" value="PRK05472.2-3"/>
    <property type="match status" value="1"/>
</dbReference>
<evidence type="ECO:0000313" key="9">
    <source>
        <dbReference type="EMBL" id="MCG3421191.1"/>
    </source>
</evidence>
<dbReference type="EMBL" id="JAIFZM010000025">
    <property type="protein sequence ID" value="MCG3421191.1"/>
    <property type="molecule type" value="Genomic_DNA"/>
</dbReference>
<evidence type="ECO:0000256" key="3">
    <source>
        <dbReference type="ARBA" id="ARBA00023015"/>
    </source>
</evidence>
<dbReference type="SUPFAM" id="SSF51735">
    <property type="entry name" value="NAD(P)-binding Rossmann-fold domains"/>
    <property type="match status" value="1"/>
</dbReference>
<dbReference type="NCBIfam" id="NF003995">
    <property type="entry name" value="PRK05472.2-4"/>
    <property type="match status" value="1"/>
</dbReference>
<dbReference type="RefSeq" id="WP_036577183.1">
    <property type="nucleotide sequence ID" value="NZ_JAIFZM010000025.1"/>
</dbReference>
<evidence type="ECO:0000256" key="6">
    <source>
        <dbReference type="ARBA" id="ARBA00023163"/>
    </source>
</evidence>
<proteinExistence type="inferred from homology"/>
<evidence type="ECO:0000256" key="1">
    <source>
        <dbReference type="ARBA" id="ARBA00022490"/>
    </source>
</evidence>
<evidence type="ECO:0000313" key="10">
    <source>
        <dbReference type="Proteomes" id="UP001199631"/>
    </source>
</evidence>
<dbReference type="Gene3D" id="1.10.10.10">
    <property type="entry name" value="Winged helix-like DNA-binding domain superfamily/Winged helix DNA-binding domain"/>
    <property type="match status" value="1"/>
</dbReference>
<evidence type="ECO:0000256" key="2">
    <source>
        <dbReference type="ARBA" id="ARBA00022491"/>
    </source>
</evidence>
<dbReference type="Proteomes" id="UP001199631">
    <property type="component" value="Unassembled WGS sequence"/>
</dbReference>
<dbReference type="InterPro" id="IPR036291">
    <property type="entry name" value="NAD(P)-bd_dom_sf"/>
</dbReference>
<dbReference type="InterPro" id="IPR022876">
    <property type="entry name" value="Tscrpt_rep_Rex"/>
</dbReference>
<comment type="subunit">
    <text evidence="7">Homodimer.</text>
</comment>
<evidence type="ECO:0000259" key="8">
    <source>
        <dbReference type="SMART" id="SM00881"/>
    </source>
</evidence>
<dbReference type="NCBIfam" id="NF003996">
    <property type="entry name" value="PRK05472.2-5"/>
    <property type="match status" value="1"/>
</dbReference>
<dbReference type="InterPro" id="IPR009718">
    <property type="entry name" value="Rex_DNA-bd_C_dom"/>
</dbReference>